<organism evidence="3 4">
    <name type="scientific">Popillia japonica</name>
    <name type="common">Japanese beetle</name>
    <dbReference type="NCBI Taxonomy" id="7064"/>
    <lineage>
        <taxon>Eukaryota</taxon>
        <taxon>Metazoa</taxon>
        <taxon>Ecdysozoa</taxon>
        <taxon>Arthropoda</taxon>
        <taxon>Hexapoda</taxon>
        <taxon>Insecta</taxon>
        <taxon>Pterygota</taxon>
        <taxon>Neoptera</taxon>
        <taxon>Endopterygota</taxon>
        <taxon>Coleoptera</taxon>
        <taxon>Polyphaga</taxon>
        <taxon>Scarabaeiformia</taxon>
        <taxon>Scarabaeidae</taxon>
        <taxon>Rutelinae</taxon>
        <taxon>Popillia</taxon>
    </lineage>
</organism>
<proteinExistence type="predicted"/>
<feature type="domain" description="Integrase zinc-binding" evidence="2">
    <location>
        <begin position="150"/>
        <end position="202"/>
    </location>
</feature>
<sequence>MPKKLTVQEVAKETETDPVLKQVIAAIQNQNANAWEKPDIRQFKNVKDELTLGQSIILRGHRIIIPTSLQQRTIKLAHLGHQGIVKTKQLLRSKVWFPNIDKLTEQEIRKCIACQATDESKYKAPLQLRDVKDELTLGQSIILRGHRIIIPRSLQQRTIKLAHLGHQGIVKTKQLLRSKVWFPNIDKLTEQEIRKCIACQATDESKYKAPLQLRETPRSKVWFPNIDKLTEQEIRKCIACQATDESKYKAPLQLRETPNQPFINLDIDYAGPFQNNKYAVLQYH</sequence>
<feature type="domain" description="Integrase zinc-binding" evidence="2">
    <location>
        <begin position="65"/>
        <end position="117"/>
    </location>
</feature>
<protein>
    <recommendedName>
        <fullName evidence="1">RNA-directed DNA polymerase</fullName>
        <ecNumber evidence="1">2.7.7.49</ecNumber>
    </recommendedName>
</protein>
<dbReference type="GO" id="GO:0003964">
    <property type="term" value="F:RNA-directed DNA polymerase activity"/>
    <property type="evidence" value="ECO:0007669"/>
    <property type="project" value="UniProtKB-EC"/>
</dbReference>
<dbReference type="EMBL" id="JASPKY010000731">
    <property type="protein sequence ID" value="KAK9686082.1"/>
    <property type="molecule type" value="Genomic_DNA"/>
</dbReference>
<dbReference type="AlphaFoldDB" id="A0AAW1I9Q4"/>
<evidence type="ECO:0000313" key="3">
    <source>
        <dbReference type="EMBL" id="KAK9686082.1"/>
    </source>
</evidence>
<gene>
    <name evidence="3" type="ORF">QE152_g37465</name>
</gene>
<keyword evidence="4" id="KW-1185">Reference proteome</keyword>
<dbReference type="InterPro" id="IPR041588">
    <property type="entry name" value="Integrase_H2C2"/>
</dbReference>
<dbReference type="FunFam" id="1.10.340.70:FF:000003">
    <property type="entry name" value="Protein CBG25708"/>
    <property type="match status" value="2"/>
</dbReference>
<name>A0AAW1I9Q4_POPJA</name>
<dbReference type="EC" id="2.7.7.49" evidence="1"/>
<dbReference type="PANTHER" id="PTHR37984">
    <property type="entry name" value="PROTEIN CBG26694"/>
    <property type="match status" value="1"/>
</dbReference>
<evidence type="ECO:0000259" key="2">
    <source>
        <dbReference type="Pfam" id="PF17921"/>
    </source>
</evidence>
<dbReference type="PANTHER" id="PTHR37984:SF11">
    <property type="entry name" value="INTEGRASE CATALYTIC DOMAIN-CONTAINING PROTEIN"/>
    <property type="match status" value="1"/>
</dbReference>
<evidence type="ECO:0000256" key="1">
    <source>
        <dbReference type="ARBA" id="ARBA00012493"/>
    </source>
</evidence>
<comment type="caution">
    <text evidence="3">The sequence shown here is derived from an EMBL/GenBank/DDBJ whole genome shotgun (WGS) entry which is preliminary data.</text>
</comment>
<dbReference type="Gene3D" id="1.10.340.70">
    <property type="match status" value="2"/>
</dbReference>
<accession>A0AAW1I9Q4</accession>
<dbReference type="Proteomes" id="UP001458880">
    <property type="component" value="Unassembled WGS sequence"/>
</dbReference>
<evidence type="ECO:0000313" key="4">
    <source>
        <dbReference type="Proteomes" id="UP001458880"/>
    </source>
</evidence>
<dbReference type="Pfam" id="PF17921">
    <property type="entry name" value="Integrase_H2C2"/>
    <property type="match status" value="2"/>
</dbReference>
<dbReference type="InterPro" id="IPR050951">
    <property type="entry name" value="Retrovirus_Pol_polyprotein"/>
</dbReference>
<reference evidence="3 4" key="1">
    <citation type="journal article" date="2024" name="BMC Genomics">
        <title>De novo assembly and annotation of Popillia japonica's genome with initial clues to its potential as an invasive pest.</title>
        <authorList>
            <person name="Cucini C."/>
            <person name="Boschi S."/>
            <person name="Funari R."/>
            <person name="Cardaioli E."/>
            <person name="Iannotti N."/>
            <person name="Marturano G."/>
            <person name="Paoli F."/>
            <person name="Bruttini M."/>
            <person name="Carapelli A."/>
            <person name="Frati F."/>
            <person name="Nardi F."/>
        </authorList>
    </citation>
    <scope>NUCLEOTIDE SEQUENCE [LARGE SCALE GENOMIC DNA]</scope>
    <source>
        <strain evidence="3">DMR45628</strain>
    </source>
</reference>